<feature type="compositionally biased region" description="Basic and acidic residues" evidence="1">
    <location>
        <begin position="46"/>
        <end position="57"/>
    </location>
</feature>
<sequence length="73" mass="7983">MGLIKLAAAGAAGYAFYKYATREKTEHAAFAASQNGTVRDAGPQAMRDEPRRWQKTDEESDESFPASDPPANY</sequence>
<keyword evidence="3" id="KW-1185">Reference proteome</keyword>
<dbReference type="RefSeq" id="WP_179407637.1">
    <property type="nucleotide sequence ID" value="NZ_BMGF01000003.1"/>
</dbReference>
<accession>A0A7Z0BW09</accession>
<organism evidence="2 3">
    <name type="scientific">Novosphingobium marinum</name>
    <dbReference type="NCBI Taxonomy" id="1514948"/>
    <lineage>
        <taxon>Bacteria</taxon>
        <taxon>Pseudomonadati</taxon>
        <taxon>Pseudomonadota</taxon>
        <taxon>Alphaproteobacteria</taxon>
        <taxon>Sphingomonadales</taxon>
        <taxon>Sphingomonadaceae</taxon>
        <taxon>Novosphingobium</taxon>
    </lineage>
</organism>
<evidence type="ECO:0000256" key="1">
    <source>
        <dbReference type="SAM" id="MobiDB-lite"/>
    </source>
</evidence>
<proteinExistence type="predicted"/>
<protein>
    <submittedName>
        <fullName evidence="2">Uncharacterized protein</fullName>
    </submittedName>
</protein>
<evidence type="ECO:0000313" key="2">
    <source>
        <dbReference type="EMBL" id="NYH95737.1"/>
    </source>
</evidence>
<evidence type="ECO:0000313" key="3">
    <source>
        <dbReference type="Proteomes" id="UP000522081"/>
    </source>
</evidence>
<reference evidence="2 3" key="1">
    <citation type="submission" date="2020-07" db="EMBL/GenBank/DDBJ databases">
        <title>Genomic Encyclopedia of Type Strains, Phase IV (KMG-IV): sequencing the most valuable type-strain genomes for metagenomic binning, comparative biology and taxonomic classification.</title>
        <authorList>
            <person name="Goeker M."/>
        </authorList>
    </citation>
    <scope>NUCLEOTIDE SEQUENCE [LARGE SCALE GENOMIC DNA]</scope>
    <source>
        <strain evidence="2 3">DSM 29043</strain>
    </source>
</reference>
<name>A0A7Z0BW09_9SPHN</name>
<dbReference type="EMBL" id="JACBZF010000003">
    <property type="protein sequence ID" value="NYH95737.1"/>
    <property type="molecule type" value="Genomic_DNA"/>
</dbReference>
<dbReference type="Proteomes" id="UP000522081">
    <property type="component" value="Unassembled WGS sequence"/>
</dbReference>
<feature type="region of interest" description="Disordered" evidence="1">
    <location>
        <begin position="30"/>
        <end position="73"/>
    </location>
</feature>
<dbReference type="AlphaFoldDB" id="A0A7Z0BW09"/>
<gene>
    <name evidence="2" type="ORF">FHS75_002066</name>
</gene>
<comment type="caution">
    <text evidence="2">The sequence shown here is derived from an EMBL/GenBank/DDBJ whole genome shotgun (WGS) entry which is preliminary data.</text>
</comment>